<dbReference type="SUPFAM" id="SSF69304">
    <property type="entry name" value="Tricorn protease N-terminal domain"/>
    <property type="match status" value="1"/>
</dbReference>
<keyword evidence="8" id="KW-1185">Reference proteome</keyword>
<dbReference type="InterPro" id="IPR008271">
    <property type="entry name" value="Ser/Thr_kinase_AS"/>
</dbReference>
<keyword evidence="5" id="KW-0812">Transmembrane</keyword>
<gene>
    <name evidence="7" type="primary">pknB_18</name>
    <name evidence="7" type="ORF">LuPra_04359</name>
</gene>
<evidence type="ECO:0000313" key="8">
    <source>
        <dbReference type="Proteomes" id="UP000076079"/>
    </source>
</evidence>
<dbReference type="SUPFAM" id="SSF82171">
    <property type="entry name" value="DPP6 N-terminal domain-like"/>
    <property type="match status" value="1"/>
</dbReference>
<dbReference type="InterPro" id="IPR000719">
    <property type="entry name" value="Prot_kinase_dom"/>
</dbReference>
<dbReference type="Gene3D" id="1.10.510.10">
    <property type="entry name" value="Transferase(Phosphotransferase) domain 1"/>
    <property type="match status" value="1"/>
</dbReference>
<reference evidence="8" key="2">
    <citation type="submission" date="2016-04" db="EMBL/GenBank/DDBJ databases">
        <title>First Complete Genome Sequence of a Subdivision 6 Acidobacterium.</title>
        <authorList>
            <person name="Huang S."/>
            <person name="Vieira S."/>
            <person name="Bunk B."/>
            <person name="Riedel T."/>
            <person name="Sproeer C."/>
            <person name="Overmann J."/>
        </authorList>
    </citation>
    <scope>NUCLEOTIDE SEQUENCE [LARGE SCALE GENOMIC DNA]</scope>
    <source>
        <strain evidence="8">DSM 100886 HEG_-6_39</strain>
    </source>
</reference>
<dbReference type="InterPro" id="IPR011009">
    <property type="entry name" value="Kinase-like_dom_sf"/>
</dbReference>
<sequence length="851" mass="91401">MGEVYRARDPRLGREVAIKVLPADRMADAGRRWRFAQEARAASALNHPHIVTIHEIESADGTDFIVMESVPGKTLDALIPKTGMPVAELLRVAIAIADSLATAHGHGIVHRDLKPTNVIVAPPRTIKVVDFGLAELADVGTDGSETLTLPNAPDRSMAGTPPYMSPEQAAGRALDGRSDIFSFGAVLYEMATGRRAFERASVAETLAAVLHEQPRPPRELAPALPEALERIIVRCLKKDPARRFQHASDLQVELEEVRDEAATRAAVTTRRPRRLLLLATAALLVTAVAVVAMVRRWSDTHVPRAVPLTSLAGVVSAPSLSPDGRYVVFTWTGPTQDNQDLYVQQVGAGAPLRLTTDPAADRSASWSPDGRTIAFLRDEPEGPKKQVRVIAPLGGVERQVGGIQPAAPFSGLTLAWCPDSTCVLVSDSPGPGKLDALFAIAIDSGEKRQVTFPPDLVGDVDPVVSPDGRSLIFRRNTTPFTGAFYRVALSDGTVPTGEPVRLTPPLGAGTATWTRDGREIVFSVNRALWRFDAMKGGTPTRLASVGQDGQSPVIAPTDDGRQRLVYLHSVADVNVWGVTVSESGASAVAPPVPAIASTRYDFGPAVSPDGRRLAFVSDRSGDWQVWVAEADGSGAVKLTSMAFRSLPGFLSWSPDGASIAFNADPEGRPDVIVVPARGGRPHILSAQLSNAALPSFSRDGRWIYFRQLKDGEAHVWKMPATGGDAVKVTNAPGGRVLESADGRHLYYVDAMDRPGALWRLPLAGGVPVKVLDGVINGAFDVVERGVYYFERVSVSQTQLQYFDFATRRSTTVARDLGVAGFTVSASPDGRHVYFSRTDALVDELMLVDDFR</sequence>
<keyword evidence="2" id="KW-0547">Nucleotide-binding</keyword>
<evidence type="ECO:0000256" key="2">
    <source>
        <dbReference type="ARBA" id="ARBA00022741"/>
    </source>
</evidence>
<dbReference type="SMART" id="SM00220">
    <property type="entry name" value="S_TKc"/>
    <property type="match status" value="1"/>
</dbReference>
<dbReference type="Proteomes" id="UP000076079">
    <property type="component" value="Chromosome"/>
</dbReference>
<dbReference type="PATRIC" id="fig|1813736.3.peg.4598"/>
<dbReference type="PANTHER" id="PTHR43289">
    <property type="entry name" value="MITOGEN-ACTIVATED PROTEIN KINASE KINASE KINASE 20-RELATED"/>
    <property type="match status" value="1"/>
</dbReference>
<evidence type="ECO:0000256" key="5">
    <source>
        <dbReference type="SAM" id="Phobius"/>
    </source>
</evidence>
<dbReference type="EC" id="2.7.11.1" evidence="7"/>
<dbReference type="Pfam" id="PF00069">
    <property type="entry name" value="Pkinase"/>
    <property type="match status" value="1"/>
</dbReference>
<keyword evidence="3 7" id="KW-0418">Kinase</keyword>
<feature type="transmembrane region" description="Helical" evidence="5">
    <location>
        <begin position="275"/>
        <end position="294"/>
    </location>
</feature>
<dbReference type="Gene3D" id="2.120.10.30">
    <property type="entry name" value="TolB, C-terminal domain"/>
    <property type="match status" value="4"/>
</dbReference>
<evidence type="ECO:0000256" key="4">
    <source>
        <dbReference type="ARBA" id="ARBA00022840"/>
    </source>
</evidence>
<keyword evidence="4" id="KW-0067">ATP-binding</keyword>
<dbReference type="STRING" id="1855912.LuPra_04359"/>
<dbReference type="KEGG" id="abac:LuPra_04359"/>
<keyword evidence="5" id="KW-0472">Membrane</keyword>
<feature type="domain" description="Protein kinase" evidence="6">
    <location>
        <begin position="1"/>
        <end position="257"/>
    </location>
</feature>
<keyword evidence="1 7" id="KW-0808">Transferase</keyword>
<evidence type="ECO:0000259" key="6">
    <source>
        <dbReference type="PROSITE" id="PS50011"/>
    </source>
</evidence>
<proteinExistence type="predicted"/>
<dbReference type="CDD" id="cd14014">
    <property type="entry name" value="STKc_PknB_like"/>
    <property type="match status" value="1"/>
</dbReference>
<dbReference type="InterPro" id="IPR011659">
    <property type="entry name" value="WD40"/>
</dbReference>
<dbReference type="PROSITE" id="PS50011">
    <property type="entry name" value="PROTEIN_KINASE_DOM"/>
    <property type="match status" value="1"/>
</dbReference>
<keyword evidence="5" id="KW-1133">Transmembrane helix</keyword>
<name>A0A143PTH7_LUTPR</name>
<evidence type="ECO:0000313" key="7">
    <source>
        <dbReference type="EMBL" id="AMY11114.1"/>
    </source>
</evidence>
<reference evidence="7 8" key="1">
    <citation type="journal article" date="2016" name="Genome Announc.">
        <title>First Complete Genome Sequence of a Subdivision 6 Acidobacterium Strain.</title>
        <authorList>
            <person name="Huang S."/>
            <person name="Vieira S."/>
            <person name="Bunk B."/>
            <person name="Riedel T."/>
            <person name="Sproer C."/>
            <person name="Overmann J."/>
        </authorList>
    </citation>
    <scope>NUCLEOTIDE SEQUENCE [LARGE SCALE GENOMIC DNA]</scope>
    <source>
        <strain evidence="8">DSM 100886 HEG_-6_39</strain>
    </source>
</reference>
<organism evidence="7 8">
    <name type="scientific">Luteitalea pratensis</name>
    <dbReference type="NCBI Taxonomy" id="1855912"/>
    <lineage>
        <taxon>Bacteria</taxon>
        <taxon>Pseudomonadati</taxon>
        <taxon>Acidobacteriota</taxon>
        <taxon>Vicinamibacteria</taxon>
        <taxon>Vicinamibacterales</taxon>
        <taxon>Vicinamibacteraceae</taxon>
        <taxon>Luteitalea</taxon>
    </lineage>
</organism>
<dbReference type="GO" id="GO:0004674">
    <property type="term" value="F:protein serine/threonine kinase activity"/>
    <property type="evidence" value="ECO:0007669"/>
    <property type="project" value="UniProtKB-EC"/>
</dbReference>
<dbReference type="Gene3D" id="3.30.200.20">
    <property type="entry name" value="Phosphorylase Kinase, domain 1"/>
    <property type="match status" value="1"/>
</dbReference>
<evidence type="ECO:0000256" key="1">
    <source>
        <dbReference type="ARBA" id="ARBA00022679"/>
    </source>
</evidence>
<dbReference type="GO" id="GO:0005524">
    <property type="term" value="F:ATP binding"/>
    <property type="evidence" value="ECO:0007669"/>
    <property type="project" value="UniProtKB-KW"/>
</dbReference>
<dbReference type="Pfam" id="PF07676">
    <property type="entry name" value="PD40"/>
    <property type="match status" value="5"/>
</dbReference>
<dbReference type="InterPro" id="IPR011042">
    <property type="entry name" value="6-blade_b-propeller_TolB-like"/>
</dbReference>
<dbReference type="PANTHER" id="PTHR43289:SF6">
    <property type="entry name" value="SERINE_THREONINE-PROTEIN KINASE NEKL-3"/>
    <property type="match status" value="1"/>
</dbReference>
<dbReference type="SUPFAM" id="SSF56112">
    <property type="entry name" value="Protein kinase-like (PK-like)"/>
    <property type="match status" value="1"/>
</dbReference>
<dbReference type="PROSITE" id="PS00108">
    <property type="entry name" value="PROTEIN_KINASE_ST"/>
    <property type="match status" value="1"/>
</dbReference>
<dbReference type="AlphaFoldDB" id="A0A143PTH7"/>
<protein>
    <submittedName>
        <fullName evidence="7">Serine/threonine-protein kinase PknB</fullName>
        <ecNumber evidence="7">2.7.11.1</ecNumber>
    </submittedName>
</protein>
<evidence type="ECO:0000256" key="3">
    <source>
        <dbReference type="ARBA" id="ARBA00022777"/>
    </source>
</evidence>
<accession>A0A143PTH7</accession>
<dbReference type="EMBL" id="CP015136">
    <property type="protein sequence ID" value="AMY11114.1"/>
    <property type="molecule type" value="Genomic_DNA"/>
</dbReference>